<feature type="binding site" evidence="14 15">
    <location>
        <position position="63"/>
    </location>
    <ligand>
        <name>[4Fe-4S] cluster</name>
        <dbReference type="ChEBI" id="CHEBI:49883"/>
        <note>4Fe-4S-S-AdoMet</note>
    </ligand>
</feature>
<protein>
    <recommendedName>
        <fullName evidence="4 14">Biotin synthase</fullName>
        <ecNumber evidence="4 14">2.8.1.6</ecNumber>
    </recommendedName>
</protein>
<dbReference type="Gene3D" id="3.20.20.70">
    <property type="entry name" value="Aldolase class I"/>
    <property type="match status" value="1"/>
</dbReference>
<dbReference type="Proteomes" id="UP000229641">
    <property type="component" value="Unassembled WGS sequence"/>
</dbReference>
<dbReference type="InterPro" id="IPR058240">
    <property type="entry name" value="rSAM_sf"/>
</dbReference>
<evidence type="ECO:0000256" key="13">
    <source>
        <dbReference type="ARBA" id="ARBA00051157"/>
    </source>
</evidence>
<dbReference type="HAMAP" id="MF_01694">
    <property type="entry name" value="BioB"/>
    <property type="match status" value="1"/>
</dbReference>
<comment type="similarity">
    <text evidence="2 14">Belongs to the radical SAM superfamily. Biotin synthase family.</text>
</comment>
<dbReference type="SFLD" id="SFLDG01060">
    <property type="entry name" value="BATS_domain_containing"/>
    <property type="match status" value="1"/>
</dbReference>
<keyword evidence="11 14" id="KW-0408">Iron</keyword>
<keyword evidence="7 14" id="KW-0949">S-adenosyl-L-methionine</keyword>
<comment type="cofactor">
    <cofactor evidence="14 15">
        <name>[4Fe-4S] cluster</name>
        <dbReference type="ChEBI" id="CHEBI:49883"/>
    </cofactor>
    <text evidence="14 15">Binds 1 [4Fe-4S] cluster. The cluster is coordinated with 3 cysteines and an exchangeable S-adenosyl-L-methionine.</text>
</comment>
<dbReference type="CDD" id="cd01335">
    <property type="entry name" value="Radical_SAM"/>
    <property type="match status" value="1"/>
</dbReference>
<dbReference type="FunFam" id="3.20.20.70:FF:000026">
    <property type="entry name" value="Biotin synthase"/>
    <property type="match status" value="1"/>
</dbReference>
<dbReference type="PROSITE" id="PS51918">
    <property type="entry name" value="RADICAL_SAM"/>
    <property type="match status" value="1"/>
</dbReference>
<accession>A0A2H0LY71</accession>
<feature type="domain" description="Radical SAM core" evidence="16">
    <location>
        <begin position="45"/>
        <end position="275"/>
    </location>
</feature>
<name>A0A2H0LY71_9BACT</name>
<dbReference type="PANTHER" id="PTHR22976">
    <property type="entry name" value="BIOTIN SYNTHASE"/>
    <property type="match status" value="1"/>
</dbReference>
<evidence type="ECO:0000256" key="12">
    <source>
        <dbReference type="ARBA" id="ARBA00023014"/>
    </source>
</evidence>
<keyword evidence="5 14" id="KW-0004">4Fe-4S</keyword>
<evidence type="ECO:0000256" key="1">
    <source>
        <dbReference type="ARBA" id="ARBA00004942"/>
    </source>
</evidence>
<dbReference type="NCBIfam" id="TIGR00433">
    <property type="entry name" value="bioB"/>
    <property type="match status" value="1"/>
</dbReference>
<feature type="binding site" evidence="14 15">
    <location>
        <position position="67"/>
    </location>
    <ligand>
        <name>[4Fe-4S] cluster</name>
        <dbReference type="ChEBI" id="CHEBI:49883"/>
        <note>4Fe-4S-S-AdoMet</note>
    </ligand>
</feature>
<reference evidence="17 18" key="1">
    <citation type="submission" date="2017-09" db="EMBL/GenBank/DDBJ databases">
        <title>Depth-based differentiation of microbial function through sediment-hosted aquifers and enrichment of novel symbionts in the deep terrestrial subsurface.</title>
        <authorList>
            <person name="Probst A.J."/>
            <person name="Ladd B."/>
            <person name="Jarett J.K."/>
            <person name="Geller-Mcgrath D.E."/>
            <person name="Sieber C.M."/>
            <person name="Emerson J.B."/>
            <person name="Anantharaman K."/>
            <person name="Thomas B.C."/>
            <person name="Malmstrom R."/>
            <person name="Stieglmeier M."/>
            <person name="Klingl A."/>
            <person name="Woyke T."/>
            <person name="Ryan C.M."/>
            <person name="Banfield J.F."/>
        </authorList>
    </citation>
    <scope>NUCLEOTIDE SEQUENCE [LARGE SCALE GENOMIC DNA]</scope>
    <source>
        <strain evidence="17">CG11_big_fil_rev_8_21_14_0_20_42_13</strain>
    </source>
</reference>
<dbReference type="InterPro" id="IPR002684">
    <property type="entry name" value="Biotin_synth/BioAB"/>
</dbReference>
<dbReference type="InterPro" id="IPR007197">
    <property type="entry name" value="rSAM"/>
</dbReference>
<feature type="binding site" evidence="14 15">
    <location>
        <position position="200"/>
    </location>
    <ligand>
        <name>[2Fe-2S] cluster</name>
        <dbReference type="ChEBI" id="CHEBI:190135"/>
    </ligand>
</feature>
<gene>
    <name evidence="14 17" type="primary">bioB</name>
    <name evidence="17" type="ORF">COV72_08520</name>
</gene>
<dbReference type="GO" id="GO:0051539">
    <property type="term" value="F:4 iron, 4 sulfur cluster binding"/>
    <property type="evidence" value="ECO:0007669"/>
    <property type="project" value="UniProtKB-KW"/>
</dbReference>
<comment type="caution">
    <text evidence="17">The sequence shown here is derived from an EMBL/GenBank/DDBJ whole genome shotgun (WGS) entry which is preliminary data.</text>
</comment>
<dbReference type="EMBL" id="PCWA01000109">
    <property type="protein sequence ID" value="PIQ88435.1"/>
    <property type="molecule type" value="Genomic_DNA"/>
</dbReference>
<dbReference type="PANTHER" id="PTHR22976:SF2">
    <property type="entry name" value="BIOTIN SYNTHASE, MITOCHONDRIAL"/>
    <property type="match status" value="1"/>
</dbReference>
<dbReference type="SFLD" id="SFLDS00029">
    <property type="entry name" value="Radical_SAM"/>
    <property type="match status" value="1"/>
</dbReference>
<dbReference type="SUPFAM" id="SSF102114">
    <property type="entry name" value="Radical SAM enzymes"/>
    <property type="match status" value="1"/>
</dbReference>
<dbReference type="GO" id="GO:0009102">
    <property type="term" value="P:biotin biosynthetic process"/>
    <property type="evidence" value="ECO:0007669"/>
    <property type="project" value="UniProtKB-UniRule"/>
</dbReference>
<dbReference type="SFLD" id="SFLDG01278">
    <property type="entry name" value="biotin_synthase_like"/>
    <property type="match status" value="1"/>
</dbReference>
<dbReference type="AlphaFoldDB" id="A0A2H0LY71"/>
<organism evidence="17 18">
    <name type="scientific">Candidatus Ghiorseimicrobium undicola</name>
    <dbReference type="NCBI Taxonomy" id="1974746"/>
    <lineage>
        <taxon>Bacteria</taxon>
        <taxon>Pseudomonadati</taxon>
        <taxon>Candidatus Omnitrophota</taxon>
        <taxon>Candidatus Ghiorseimicrobium</taxon>
    </lineage>
</organism>
<evidence type="ECO:0000256" key="9">
    <source>
        <dbReference type="ARBA" id="ARBA00022723"/>
    </source>
</evidence>
<sequence>MLNGLKNKVLKGENLSFQEAEQLYSLPEEYLTDILSASSKIRTKYRHDAVSLCAITNARSGMCPEDCAFCAQSGYHNTSISTYPLISKDEMLNRAGDTFRQGTNRFCIVTSGRGINNDELSVICEAIGEIKRLYPNLKIDASLGILSEKDASKLKKCGLDRYNHNLESAESYFSKICTTHTYADRLRTAKIIKKAGIELCCGGIIGLGETDRQRIEFAFALKDLDIDSLPLNFLNPIANTQMMNFLPLRPLSILKTIALFRFILPTKEIRICGGRQVNLRNLQPLIFMAGADAIIIGNYLTTPGSRPQDDIQMIQDLGLRVISRG</sequence>
<dbReference type="GO" id="GO:0051537">
    <property type="term" value="F:2 iron, 2 sulfur cluster binding"/>
    <property type="evidence" value="ECO:0007669"/>
    <property type="project" value="UniProtKB-KW"/>
</dbReference>
<evidence type="ECO:0000256" key="3">
    <source>
        <dbReference type="ARBA" id="ARBA00011738"/>
    </source>
</evidence>
<evidence type="ECO:0000256" key="6">
    <source>
        <dbReference type="ARBA" id="ARBA00022679"/>
    </source>
</evidence>
<keyword evidence="8 14" id="KW-0001">2Fe-2S</keyword>
<dbReference type="InterPro" id="IPR010722">
    <property type="entry name" value="BATS_dom"/>
</dbReference>
<comment type="subunit">
    <text evidence="3 14">Homodimer.</text>
</comment>
<keyword evidence="6 14" id="KW-0808">Transferase</keyword>
<evidence type="ECO:0000256" key="7">
    <source>
        <dbReference type="ARBA" id="ARBA00022691"/>
    </source>
</evidence>
<evidence type="ECO:0000256" key="5">
    <source>
        <dbReference type="ARBA" id="ARBA00022485"/>
    </source>
</evidence>
<evidence type="ECO:0000313" key="17">
    <source>
        <dbReference type="EMBL" id="PIQ88435.1"/>
    </source>
</evidence>
<comment type="cofactor">
    <cofactor evidence="14">
        <name>[2Fe-2S] cluster</name>
        <dbReference type="ChEBI" id="CHEBI:190135"/>
    </cofactor>
    <text evidence="14">Binds 1 [2Fe-2S] cluster. The cluster is coordinated with 3 cysteines and 1 arginine.</text>
</comment>
<dbReference type="Pfam" id="PF04055">
    <property type="entry name" value="Radical_SAM"/>
    <property type="match status" value="1"/>
</dbReference>
<evidence type="ECO:0000256" key="8">
    <source>
        <dbReference type="ARBA" id="ARBA00022714"/>
    </source>
</evidence>
<evidence type="ECO:0000313" key="18">
    <source>
        <dbReference type="Proteomes" id="UP000229641"/>
    </source>
</evidence>
<dbReference type="GO" id="GO:0004076">
    <property type="term" value="F:biotin synthase activity"/>
    <property type="evidence" value="ECO:0007669"/>
    <property type="project" value="UniProtKB-UniRule"/>
</dbReference>
<keyword evidence="10 14" id="KW-0093">Biotin biosynthesis</keyword>
<evidence type="ECO:0000259" key="16">
    <source>
        <dbReference type="PROSITE" id="PS51918"/>
    </source>
</evidence>
<feature type="binding site" evidence="14 15">
    <location>
        <position position="107"/>
    </location>
    <ligand>
        <name>[2Fe-2S] cluster</name>
        <dbReference type="ChEBI" id="CHEBI:190135"/>
    </ligand>
</feature>
<keyword evidence="12 14" id="KW-0411">Iron-sulfur</keyword>
<evidence type="ECO:0000256" key="4">
    <source>
        <dbReference type="ARBA" id="ARBA00012236"/>
    </source>
</evidence>
<comment type="catalytic activity">
    <reaction evidence="13 14">
        <text>(4R,5S)-dethiobiotin + (sulfur carrier)-SH + 2 reduced [2Fe-2S]-[ferredoxin] + 2 S-adenosyl-L-methionine = (sulfur carrier)-H + biotin + 2 5'-deoxyadenosine + 2 L-methionine + 2 oxidized [2Fe-2S]-[ferredoxin]</text>
        <dbReference type="Rhea" id="RHEA:22060"/>
        <dbReference type="Rhea" id="RHEA-COMP:10000"/>
        <dbReference type="Rhea" id="RHEA-COMP:10001"/>
        <dbReference type="Rhea" id="RHEA-COMP:14737"/>
        <dbReference type="Rhea" id="RHEA-COMP:14739"/>
        <dbReference type="ChEBI" id="CHEBI:17319"/>
        <dbReference type="ChEBI" id="CHEBI:29917"/>
        <dbReference type="ChEBI" id="CHEBI:33737"/>
        <dbReference type="ChEBI" id="CHEBI:33738"/>
        <dbReference type="ChEBI" id="CHEBI:57586"/>
        <dbReference type="ChEBI" id="CHEBI:57844"/>
        <dbReference type="ChEBI" id="CHEBI:59789"/>
        <dbReference type="ChEBI" id="CHEBI:64428"/>
        <dbReference type="ChEBI" id="CHEBI:149473"/>
        <dbReference type="EC" id="2.8.1.6"/>
    </reaction>
</comment>
<comment type="pathway">
    <text evidence="1 14">Cofactor biosynthesis; biotin biosynthesis; biotin from 7,8-diaminononanoate: step 2/2.</text>
</comment>
<dbReference type="InterPro" id="IPR013785">
    <property type="entry name" value="Aldolase_TIM"/>
</dbReference>
<evidence type="ECO:0000256" key="10">
    <source>
        <dbReference type="ARBA" id="ARBA00022756"/>
    </source>
</evidence>
<dbReference type="SMART" id="SM00876">
    <property type="entry name" value="BATS"/>
    <property type="match status" value="1"/>
</dbReference>
<dbReference type="SMART" id="SM00729">
    <property type="entry name" value="Elp3"/>
    <property type="match status" value="1"/>
</dbReference>
<dbReference type="EC" id="2.8.1.6" evidence="4 14"/>
<dbReference type="UniPathway" id="UPA00078">
    <property type="reaction ID" value="UER00162"/>
</dbReference>
<proteinExistence type="inferred from homology"/>
<evidence type="ECO:0000256" key="15">
    <source>
        <dbReference type="PIRSR" id="PIRSR001619-1"/>
    </source>
</evidence>
<comment type="function">
    <text evidence="14">Catalyzes the conversion of dethiobiotin (DTB) to biotin by the insertion of a sulfur atom into dethiobiotin via a radical-based mechanism.</text>
</comment>
<keyword evidence="9 14" id="KW-0479">Metal-binding</keyword>
<dbReference type="Pfam" id="PF06968">
    <property type="entry name" value="BATS"/>
    <property type="match status" value="1"/>
</dbReference>
<dbReference type="InterPro" id="IPR024177">
    <property type="entry name" value="Biotin_synthase"/>
</dbReference>
<feature type="binding site" evidence="14 15">
    <location>
        <position position="270"/>
    </location>
    <ligand>
        <name>[2Fe-2S] cluster</name>
        <dbReference type="ChEBI" id="CHEBI:190135"/>
    </ligand>
</feature>
<feature type="binding site" evidence="14 15">
    <location>
        <position position="70"/>
    </location>
    <ligand>
        <name>[4Fe-4S] cluster</name>
        <dbReference type="ChEBI" id="CHEBI:49883"/>
        <note>4Fe-4S-S-AdoMet</note>
    </ligand>
</feature>
<comment type="cofactor">
    <cofactor evidence="15">
        <name>[2Fe-2S] cluster</name>
        <dbReference type="ChEBI" id="CHEBI:190135"/>
    </cofactor>
    <text evidence="15">Binds 1 [2Fe-2S] cluster. The cluster is coordinated with 3 cysteines and 1 arginine.</text>
</comment>
<evidence type="ECO:0000256" key="11">
    <source>
        <dbReference type="ARBA" id="ARBA00023004"/>
    </source>
</evidence>
<dbReference type="GO" id="GO:0005506">
    <property type="term" value="F:iron ion binding"/>
    <property type="evidence" value="ECO:0007669"/>
    <property type="project" value="UniProtKB-UniRule"/>
</dbReference>
<evidence type="ECO:0000256" key="2">
    <source>
        <dbReference type="ARBA" id="ARBA00010765"/>
    </source>
</evidence>
<dbReference type="PIRSF" id="PIRSF001619">
    <property type="entry name" value="Biotin_synth"/>
    <property type="match status" value="1"/>
</dbReference>
<dbReference type="InterPro" id="IPR006638">
    <property type="entry name" value="Elp3/MiaA/NifB-like_rSAM"/>
</dbReference>
<comment type="caution">
    <text evidence="14">Lacks conserved residue(s) required for the propagation of feature annotation.</text>
</comment>
<evidence type="ECO:0000256" key="14">
    <source>
        <dbReference type="HAMAP-Rule" id="MF_01694"/>
    </source>
</evidence>